<dbReference type="EMBL" id="AQQO01000213">
    <property type="protein sequence ID" value="EON88748.1"/>
    <property type="molecule type" value="Genomic_DNA"/>
</dbReference>
<feature type="non-terminal residue" evidence="1">
    <location>
        <position position="233"/>
    </location>
</feature>
<dbReference type="HOGENOM" id="CLU_1192117_0_0_6"/>
<evidence type="ECO:0000313" key="1">
    <source>
        <dbReference type="EMBL" id="EON88748.1"/>
    </source>
</evidence>
<dbReference type="Proteomes" id="UP000014012">
    <property type="component" value="Unassembled WGS sequence"/>
</dbReference>
<evidence type="ECO:0000313" key="2">
    <source>
        <dbReference type="Proteomes" id="UP000014012"/>
    </source>
</evidence>
<comment type="caution">
    <text evidence="1">The sequence shown here is derived from an EMBL/GenBank/DDBJ whole genome shotgun (WGS) entry which is preliminary data.</text>
</comment>
<keyword evidence="2" id="KW-1185">Reference proteome</keyword>
<gene>
    <name evidence="1" type="ORF">PLESHI_08984</name>
</gene>
<organism evidence="1 2">
    <name type="scientific">Plesiomonas shigelloides 302-73</name>
    <dbReference type="NCBI Taxonomy" id="1315976"/>
    <lineage>
        <taxon>Bacteria</taxon>
        <taxon>Pseudomonadati</taxon>
        <taxon>Pseudomonadota</taxon>
        <taxon>Gammaproteobacteria</taxon>
        <taxon>Enterobacterales</taxon>
        <taxon>Enterobacteriaceae</taxon>
        <taxon>Plesiomonas</taxon>
    </lineage>
</organism>
<sequence length="233" mass="26112">MGEHDKSLNLGEAAHIVAAAKDGPRFDEITTAEYRKSIHNGIWMCRSHARFIDSDYTEFSVDTLKLWKNEAEERAYELLEQQDSYKFVSKGTLVALGFNIIFEGSWESVDNNIWTFKLKRFIEGDSSVLKSYADAFSSIDRNQRFVSVSSQGDARIIKNPVRIIYQPDGAELISIEVSERVVASLPEHMGSDFMLGDDGDLIVENGEIKLISGIDSAIQSISTSAGMLYGEYF</sequence>
<name>R8AQZ2_PLESH</name>
<dbReference type="AlphaFoldDB" id="R8AQZ2"/>
<proteinExistence type="predicted"/>
<reference evidence="1 2" key="1">
    <citation type="journal article" date="2013" name="Genome Announc.">
        <title>Genome Sequence of Plesiomonas shigelloides Strain 302-73 (Serotype O1).</title>
        <authorList>
            <person name="Pique N."/>
            <person name="Aquilini E."/>
            <person name="Alioto T."/>
            <person name="Minana-Galbis D."/>
            <person name="Tomas J.M."/>
        </authorList>
    </citation>
    <scope>NUCLEOTIDE SEQUENCE [LARGE SCALE GENOMIC DNA]</scope>
    <source>
        <strain evidence="1 2">302-73</strain>
    </source>
</reference>
<accession>R8AQZ2</accession>
<protein>
    <submittedName>
        <fullName evidence="1">Uncharacterized protein</fullName>
    </submittedName>
</protein>